<dbReference type="Pfam" id="PF00106">
    <property type="entry name" value="adh_short"/>
    <property type="match status" value="1"/>
</dbReference>
<comment type="catalytic activity">
    <reaction evidence="19">
        <text>resolvin D2 + NAD(+) = 16-oxoresolvin D2 + NADH + H(+)</text>
        <dbReference type="Rhea" id="RHEA:53588"/>
        <dbReference type="ChEBI" id="CHEBI:15378"/>
        <dbReference type="ChEBI" id="CHEBI:57540"/>
        <dbReference type="ChEBI" id="CHEBI:57945"/>
        <dbReference type="ChEBI" id="CHEBI:133367"/>
        <dbReference type="ChEBI" id="CHEBI:137498"/>
    </reaction>
    <physiologicalReaction direction="left-to-right" evidence="19">
        <dbReference type="Rhea" id="RHEA:53589"/>
    </physiologicalReaction>
</comment>
<accession>A0AAD8EJS9</accession>
<comment type="catalytic activity">
    <reaction evidence="14">
        <text>resolvin D1 + NAD(+) = 17-oxoresolvin D1 + NADH + H(+)</text>
        <dbReference type="Rhea" id="RHEA:50128"/>
        <dbReference type="ChEBI" id="CHEBI:15378"/>
        <dbReference type="ChEBI" id="CHEBI:57540"/>
        <dbReference type="ChEBI" id="CHEBI:57945"/>
        <dbReference type="ChEBI" id="CHEBI:132079"/>
        <dbReference type="ChEBI" id="CHEBI:132081"/>
    </reaction>
    <physiologicalReaction direction="left-to-right" evidence="14">
        <dbReference type="Rhea" id="RHEA:50129"/>
    </physiologicalReaction>
</comment>
<dbReference type="Gene3D" id="3.40.50.720">
    <property type="entry name" value="NAD(P)-binding Rossmann-like Domain"/>
    <property type="match status" value="2"/>
</dbReference>
<dbReference type="SUPFAM" id="SSF51735">
    <property type="entry name" value="NAD(P)-binding Rossmann-fold domains"/>
    <property type="match status" value="2"/>
</dbReference>
<evidence type="ECO:0000256" key="1">
    <source>
        <dbReference type="ARBA" id="ARBA00006484"/>
    </source>
</evidence>
<keyword evidence="24" id="KW-1185">Reference proteome</keyword>
<organism evidence="23 24">
    <name type="scientific">Diploptera punctata</name>
    <name type="common">Pacific beetle cockroach</name>
    <dbReference type="NCBI Taxonomy" id="6984"/>
    <lineage>
        <taxon>Eukaryota</taxon>
        <taxon>Metazoa</taxon>
        <taxon>Ecdysozoa</taxon>
        <taxon>Arthropoda</taxon>
        <taxon>Hexapoda</taxon>
        <taxon>Insecta</taxon>
        <taxon>Pterygota</taxon>
        <taxon>Neoptera</taxon>
        <taxon>Polyneoptera</taxon>
        <taxon>Dictyoptera</taxon>
        <taxon>Blattodea</taxon>
        <taxon>Blaberoidea</taxon>
        <taxon>Blaberidae</taxon>
        <taxon>Diplopterinae</taxon>
        <taxon>Diploptera</taxon>
    </lineage>
</organism>
<dbReference type="EC" id="1.1.1.232" evidence="4"/>
<evidence type="ECO:0000256" key="18">
    <source>
        <dbReference type="ARBA" id="ARBA00048739"/>
    </source>
</evidence>
<comment type="catalytic activity">
    <reaction evidence="20">
        <text>(15S)-hydroxy-(5Z,8Z,11Z,13E)-eicosatetraenoate + NAD(+) = 15-oxo-(5Z,8Z,11Z,13E)-eicosatetraenoate + NADH + H(+)</text>
        <dbReference type="Rhea" id="RHEA:23260"/>
        <dbReference type="ChEBI" id="CHEBI:15378"/>
        <dbReference type="ChEBI" id="CHEBI:57409"/>
        <dbReference type="ChEBI" id="CHEBI:57410"/>
        <dbReference type="ChEBI" id="CHEBI:57540"/>
        <dbReference type="ChEBI" id="CHEBI:57945"/>
        <dbReference type="EC" id="1.1.1.232"/>
    </reaction>
    <physiologicalReaction direction="left-to-right" evidence="20">
        <dbReference type="Rhea" id="RHEA:23261"/>
    </physiologicalReaction>
</comment>
<dbReference type="EC" id="1.1.1.141" evidence="3"/>
<dbReference type="InterPro" id="IPR036291">
    <property type="entry name" value="NAD(P)-bd_dom_sf"/>
</dbReference>
<dbReference type="InterPro" id="IPR020904">
    <property type="entry name" value="Sc_DH/Rdtase_CS"/>
</dbReference>
<evidence type="ECO:0000256" key="6">
    <source>
        <dbReference type="ARBA" id="ARBA00041812"/>
    </source>
</evidence>
<evidence type="ECO:0000256" key="11">
    <source>
        <dbReference type="ARBA" id="ARBA00048008"/>
    </source>
</evidence>
<dbReference type="GO" id="GO:0005737">
    <property type="term" value="C:cytoplasm"/>
    <property type="evidence" value="ECO:0007669"/>
    <property type="project" value="TreeGrafter"/>
</dbReference>
<comment type="catalytic activity">
    <reaction evidence="12">
        <text>15-oxo-(5S,6R)-dihydroxy-(7E,9E,11Z)-eicosatrienoate + NADH + H(+) = (5S,6R,15S)-trihydroxy-(7E,9E,11Z)-eicosatrienoate + NAD(+)</text>
        <dbReference type="Rhea" id="RHEA:41596"/>
        <dbReference type="ChEBI" id="CHEBI:15378"/>
        <dbReference type="ChEBI" id="CHEBI:57540"/>
        <dbReference type="ChEBI" id="CHEBI:57945"/>
        <dbReference type="ChEBI" id="CHEBI:78325"/>
        <dbReference type="ChEBI" id="CHEBI:78329"/>
    </reaction>
    <physiologicalReaction direction="left-to-right" evidence="12">
        <dbReference type="Rhea" id="RHEA:41597"/>
    </physiologicalReaction>
</comment>
<evidence type="ECO:0000256" key="16">
    <source>
        <dbReference type="ARBA" id="ARBA00048535"/>
    </source>
</evidence>
<comment type="catalytic activity">
    <reaction evidence="16">
        <text>lipoxin A4 + NAD(+) = 15-oxo-(5S,6R)-dihydroxy-(7E,9E,11Z,13E)-eicosatetraenoate + NADH + H(+)</text>
        <dbReference type="Rhea" id="RHEA:41572"/>
        <dbReference type="ChEBI" id="CHEBI:15378"/>
        <dbReference type="ChEBI" id="CHEBI:57540"/>
        <dbReference type="ChEBI" id="CHEBI:57945"/>
        <dbReference type="ChEBI" id="CHEBI:67026"/>
        <dbReference type="ChEBI" id="CHEBI:78311"/>
    </reaction>
    <physiologicalReaction direction="left-to-right" evidence="16">
        <dbReference type="Rhea" id="RHEA:41573"/>
    </physiologicalReaction>
</comment>
<evidence type="ECO:0000256" key="17">
    <source>
        <dbReference type="ARBA" id="ARBA00048611"/>
    </source>
</evidence>
<comment type="catalytic activity">
    <reaction evidence="21">
        <text>resolvin E1 + NAD(+) = 18-oxo-resolvin E1 + NADH + H(+)</text>
        <dbReference type="Rhea" id="RHEA:49244"/>
        <dbReference type="ChEBI" id="CHEBI:15378"/>
        <dbReference type="ChEBI" id="CHEBI:57540"/>
        <dbReference type="ChEBI" id="CHEBI:57945"/>
        <dbReference type="ChEBI" id="CHEBI:91000"/>
        <dbReference type="ChEBI" id="CHEBI:91001"/>
    </reaction>
    <physiologicalReaction direction="left-to-right" evidence="21">
        <dbReference type="Rhea" id="RHEA:49245"/>
    </physiologicalReaction>
</comment>
<dbReference type="PRINTS" id="PR00080">
    <property type="entry name" value="SDRFAMILY"/>
</dbReference>
<dbReference type="EMBL" id="JASPKZ010003800">
    <property type="protein sequence ID" value="KAJ9592843.1"/>
    <property type="molecule type" value="Genomic_DNA"/>
</dbReference>
<evidence type="ECO:0000256" key="3">
    <source>
        <dbReference type="ARBA" id="ARBA00038968"/>
    </source>
</evidence>
<comment type="catalytic activity">
    <reaction evidence="18">
        <text>prostaglandin E2 + NAD(+) = 15-oxoprostaglandin E2 + NADH + H(+)</text>
        <dbReference type="Rhea" id="RHEA:11876"/>
        <dbReference type="ChEBI" id="CHEBI:15378"/>
        <dbReference type="ChEBI" id="CHEBI:57400"/>
        <dbReference type="ChEBI" id="CHEBI:57540"/>
        <dbReference type="ChEBI" id="CHEBI:57945"/>
        <dbReference type="ChEBI" id="CHEBI:606564"/>
        <dbReference type="EC" id="1.1.1.141"/>
    </reaction>
    <physiologicalReaction direction="left-to-right" evidence="18">
        <dbReference type="Rhea" id="RHEA:11877"/>
    </physiologicalReaction>
</comment>
<evidence type="ECO:0000313" key="24">
    <source>
        <dbReference type="Proteomes" id="UP001233999"/>
    </source>
</evidence>
<comment type="function">
    <text evidence="8">Catalyzes the NAD-dependent dehydrogenation (oxidation) of a broad array of hydroxylated polyunsaturated fatty acids (mainly eicosanoids and docosanoids, including prostaglandins, lipoxins and resolvins), yielding their corresponding keto (oxo) metabolites. Decreases the levels of the pro-proliferative prostaglandins such as prostaglandin E2 (whose activity is increased in cancer because of an increase in the expression of cyclooxygenase 2) and generates oxo-fatty acid products that can profoundly influence cell function by abrogating pro-inflammatory cytokine expression. Converts resolvins E1, D1 and D2 to their oxo products, which represents a mode of resolvin inactivation. Resolvin E1 plays important roles during the resolution phase of acute inflammation, while resolvins D1 and D2 have a unique role in obesity-induced adipose inflammation.</text>
</comment>
<dbReference type="Proteomes" id="UP001233999">
    <property type="component" value="Unassembled WGS sequence"/>
</dbReference>
<evidence type="ECO:0000313" key="23">
    <source>
        <dbReference type="EMBL" id="KAJ9592843.1"/>
    </source>
</evidence>
<comment type="caution">
    <text evidence="23">The sequence shown here is derived from an EMBL/GenBank/DDBJ whole genome shotgun (WGS) entry which is preliminary data.</text>
</comment>
<dbReference type="InterPro" id="IPR002347">
    <property type="entry name" value="SDR_fam"/>
</dbReference>
<sequence>MDPEGRVALVTGGAQGIGLAIVKQLLANGVKGLSVCDMDSKYDETVRNLNEEFGKDRTIFIKTDVTKEEELKAAFKKTLEKFGGLDIVVNNAGICNDQMWKQVFLVNVNGVIQGTLLALKYMGKDEGGKGGVVINTSSIAGLGGGNGLPMYSATKAAVNEFTRNIGGEYFWNTTGVRVMAVCPGATETRLLSQTVMTYQKDWEKALEEQSKKNQPVQKPEIVAEAVLHMIRKGSSGSIWVSSGVNNMDPTGKVALVTGGARGIGFEICKELLRAGVK</sequence>
<keyword evidence="2" id="KW-0560">Oxidoreductase</keyword>
<evidence type="ECO:0000256" key="21">
    <source>
        <dbReference type="ARBA" id="ARBA00049188"/>
    </source>
</evidence>
<comment type="catalytic activity">
    <reaction evidence="9">
        <text>prostaglandin E1 + NAD(+) = 15-oxoprostaglandin E1 + NADH + H(+)</text>
        <dbReference type="Rhea" id="RHEA:16477"/>
        <dbReference type="ChEBI" id="CHEBI:15378"/>
        <dbReference type="ChEBI" id="CHEBI:57397"/>
        <dbReference type="ChEBI" id="CHEBI:57401"/>
        <dbReference type="ChEBI" id="CHEBI:57540"/>
        <dbReference type="ChEBI" id="CHEBI:57945"/>
    </reaction>
    <physiologicalReaction direction="left-to-right" evidence="9">
        <dbReference type="Rhea" id="RHEA:16478"/>
    </physiologicalReaction>
</comment>
<evidence type="ECO:0000256" key="12">
    <source>
        <dbReference type="ARBA" id="ARBA00048140"/>
    </source>
</evidence>
<evidence type="ECO:0000256" key="2">
    <source>
        <dbReference type="ARBA" id="ARBA00023002"/>
    </source>
</evidence>
<protein>
    <recommendedName>
        <fullName evidence="5">15-hydroxyprostaglandin dehydrogenase [NAD(+)]</fullName>
        <ecNumber evidence="3">1.1.1.141</ecNumber>
        <ecNumber evidence="4">1.1.1.232</ecNumber>
    </recommendedName>
    <alternativeName>
        <fullName evidence="7">Eicosanoid/docosanoid dehydrogenase [NAD(+)]</fullName>
    </alternativeName>
    <alternativeName>
        <fullName evidence="6">Prostaglandin dehydrogenase 1</fullName>
    </alternativeName>
</protein>
<feature type="non-terminal residue" evidence="23">
    <location>
        <position position="277"/>
    </location>
</feature>
<reference evidence="23" key="2">
    <citation type="submission" date="2023-05" db="EMBL/GenBank/DDBJ databases">
        <authorList>
            <person name="Fouks B."/>
        </authorList>
    </citation>
    <scope>NUCLEOTIDE SEQUENCE</scope>
    <source>
        <strain evidence="23">Stay&amp;Tobe</strain>
        <tissue evidence="23">Testes</tissue>
    </source>
</reference>
<comment type="catalytic activity">
    <reaction evidence="17">
        <text>prostaglandin A1 + NAD(+) = 15-oxo-prostaglandin A1 + NADH + H(+)</text>
        <dbReference type="Rhea" id="RHEA:41263"/>
        <dbReference type="ChEBI" id="CHEBI:15378"/>
        <dbReference type="ChEBI" id="CHEBI:57398"/>
        <dbReference type="ChEBI" id="CHEBI:57540"/>
        <dbReference type="ChEBI" id="CHEBI:57945"/>
        <dbReference type="ChEBI" id="CHEBI:85072"/>
    </reaction>
    <physiologicalReaction direction="left-to-right" evidence="17">
        <dbReference type="Rhea" id="RHEA:41264"/>
    </physiologicalReaction>
</comment>
<evidence type="ECO:0000256" key="14">
    <source>
        <dbReference type="ARBA" id="ARBA00048170"/>
    </source>
</evidence>
<evidence type="ECO:0000256" key="7">
    <source>
        <dbReference type="ARBA" id="ARBA00042026"/>
    </source>
</evidence>
<proteinExistence type="inferred from homology"/>
<dbReference type="PRINTS" id="PR00081">
    <property type="entry name" value="GDHRDH"/>
</dbReference>
<dbReference type="GO" id="GO:0047034">
    <property type="term" value="F:15-hydroxyicosatetraenoate dehydrogenase activity"/>
    <property type="evidence" value="ECO:0007669"/>
    <property type="project" value="UniProtKB-EC"/>
</dbReference>
<dbReference type="PANTHER" id="PTHR44229:SF4">
    <property type="entry name" value="15-HYDROXYPROSTAGLANDIN DEHYDROGENASE [NAD(+)]"/>
    <property type="match status" value="1"/>
</dbReference>
<dbReference type="PROSITE" id="PS00061">
    <property type="entry name" value="ADH_SHORT"/>
    <property type="match status" value="1"/>
</dbReference>
<evidence type="ECO:0000256" key="10">
    <source>
        <dbReference type="ARBA" id="ARBA00047672"/>
    </source>
</evidence>
<comment type="catalytic activity">
    <reaction evidence="11">
        <text>14-hydroxy-(4Z,7Z,10Z,12E,16Z,19Z)-docosahexaenoate + NAD(+) = 14-oxo-(4Z,7Z,10Z,12E,16Z,19Z)-docosahexaenoate + NADH + H(+)</text>
        <dbReference type="Rhea" id="RHEA:48952"/>
        <dbReference type="ChEBI" id="CHEBI:15378"/>
        <dbReference type="ChEBI" id="CHEBI:57540"/>
        <dbReference type="ChEBI" id="CHEBI:57945"/>
        <dbReference type="ChEBI" id="CHEBI:90866"/>
        <dbReference type="ChEBI" id="CHEBI:90867"/>
    </reaction>
    <physiologicalReaction direction="left-to-right" evidence="11">
        <dbReference type="Rhea" id="RHEA:48953"/>
    </physiologicalReaction>
</comment>
<evidence type="ECO:0000256" key="9">
    <source>
        <dbReference type="ARBA" id="ARBA00047325"/>
    </source>
</evidence>
<comment type="catalytic activity">
    <reaction evidence="10">
        <text>resolvin D1 + NAD(+) = 8-oxoresolvin D1 + NADH + H(+)</text>
        <dbReference type="Rhea" id="RHEA:50124"/>
        <dbReference type="ChEBI" id="CHEBI:15378"/>
        <dbReference type="ChEBI" id="CHEBI:57540"/>
        <dbReference type="ChEBI" id="CHEBI:57945"/>
        <dbReference type="ChEBI" id="CHEBI:132079"/>
        <dbReference type="ChEBI" id="CHEBI:132080"/>
    </reaction>
    <physiologicalReaction direction="left-to-right" evidence="10">
        <dbReference type="Rhea" id="RHEA:50125"/>
    </physiologicalReaction>
</comment>
<evidence type="ECO:0000256" key="13">
    <source>
        <dbReference type="ARBA" id="ARBA00048144"/>
    </source>
</evidence>
<evidence type="ECO:0000256" key="15">
    <source>
        <dbReference type="ARBA" id="ARBA00048393"/>
    </source>
</evidence>
<evidence type="ECO:0000256" key="22">
    <source>
        <dbReference type="RuleBase" id="RU000363"/>
    </source>
</evidence>
<evidence type="ECO:0000256" key="8">
    <source>
        <dbReference type="ARBA" id="ARBA00045705"/>
    </source>
</evidence>
<comment type="catalytic activity">
    <reaction evidence="13">
        <text>(11R)-hydroxy-(5Z,8Z,12E,14Z)-eicosatetraenoate + NAD(+) = 11-oxo-(5Z,8Z,12E,14Z)-eicosatetraenoate + NADH + H(+)</text>
        <dbReference type="Rhea" id="RHEA:48640"/>
        <dbReference type="ChEBI" id="CHEBI:15378"/>
        <dbReference type="ChEBI" id="CHEBI:57540"/>
        <dbReference type="ChEBI" id="CHEBI:57945"/>
        <dbReference type="ChEBI" id="CHEBI:78836"/>
        <dbReference type="ChEBI" id="CHEBI:90697"/>
    </reaction>
    <physiologicalReaction direction="left-to-right" evidence="13">
        <dbReference type="Rhea" id="RHEA:48641"/>
    </physiologicalReaction>
</comment>
<name>A0AAD8EJS9_DIPPU</name>
<evidence type="ECO:0000256" key="19">
    <source>
        <dbReference type="ARBA" id="ARBA00048921"/>
    </source>
</evidence>
<dbReference type="AlphaFoldDB" id="A0AAD8EJS9"/>
<dbReference type="GO" id="GO:0016404">
    <property type="term" value="F:15-hydroxyprostaglandin dehydrogenase (NAD+) activity"/>
    <property type="evidence" value="ECO:0007669"/>
    <property type="project" value="UniProtKB-EC"/>
</dbReference>
<comment type="similarity">
    <text evidence="1 22">Belongs to the short-chain dehydrogenases/reductases (SDR) family.</text>
</comment>
<gene>
    <name evidence="23" type="ORF">L9F63_015486</name>
</gene>
<comment type="catalytic activity">
    <reaction evidence="15">
        <text>resolvin D2 + NAD(+) = 7-oxoresolvin D2 + NADH + H(+)</text>
        <dbReference type="Rhea" id="RHEA:53584"/>
        <dbReference type="ChEBI" id="CHEBI:15378"/>
        <dbReference type="ChEBI" id="CHEBI:57540"/>
        <dbReference type="ChEBI" id="CHEBI:57945"/>
        <dbReference type="ChEBI" id="CHEBI:133367"/>
        <dbReference type="ChEBI" id="CHEBI:137497"/>
    </reaction>
    <physiologicalReaction direction="left-to-right" evidence="15">
        <dbReference type="Rhea" id="RHEA:53585"/>
    </physiologicalReaction>
</comment>
<evidence type="ECO:0000256" key="20">
    <source>
        <dbReference type="ARBA" id="ARBA00049151"/>
    </source>
</evidence>
<dbReference type="PANTHER" id="PTHR44229">
    <property type="entry name" value="15-HYDROXYPROSTAGLANDIN DEHYDROGENASE [NAD(+)]"/>
    <property type="match status" value="1"/>
</dbReference>
<reference evidence="23" key="1">
    <citation type="journal article" date="2023" name="IScience">
        <title>Live-bearing cockroach genome reveals convergent evolutionary mechanisms linked to viviparity in insects and beyond.</title>
        <authorList>
            <person name="Fouks B."/>
            <person name="Harrison M.C."/>
            <person name="Mikhailova A.A."/>
            <person name="Marchal E."/>
            <person name="English S."/>
            <person name="Carruthers M."/>
            <person name="Jennings E.C."/>
            <person name="Chiamaka E.L."/>
            <person name="Frigard R.A."/>
            <person name="Pippel M."/>
            <person name="Attardo G.M."/>
            <person name="Benoit J.B."/>
            <person name="Bornberg-Bauer E."/>
            <person name="Tobe S.S."/>
        </authorList>
    </citation>
    <scope>NUCLEOTIDE SEQUENCE</scope>
    <source>
        <strain evidence="23">Stay&amp;Tobe</strain>
    </source>
</reference>
<dbReference type="FunFam" id="3.40.50.720:FF:000149">
    <property type="entry name" value="15-hydroxyprostaglandin dehydrogenase [NAD(+)]"/>
    <property type="match status" value="1"/>
</dbReference>
<evidence type="ECO:0000256" key="4">
    <source>
        <dbReference type="ARBA" id="ARBA00039060"/>
    </source>
</evidence>
<evidence type="ECO:0000256" key="5">
    <source>
        <dbReference type="ARBA" id="ARBA00040276"/>
    </source>
</evidence>